<keyword evidence="3 5" id="KW-0547">Nucleotide-binding</keyword>
<comment type="similarity">
    <text evidence="1 5">Belongs to the TRAFAC class TrmE-Era-EngA-EngB-Septin-like GTPase superfamily. TrmE GTPase family.</text>
</comment>
<reference evidence="8 9" key="1">
    <citation type="journal article" date="2024" name="Nat. Commun.">
        <title>Phylogenomics reveals the evolutionary origins of lichenization in chlorophyte algae.</title>
        <authorList>
            <person name="Puginier C."/>
            <person name="Libourel C."/>
            <person name="Otte J."/>
            <person name="Skaloud P."/>
            <person name="Haon M."/>
            <person name="Grisel S."/>
            <person name="Petersen M."/>
            <person name="Berrin J.G."/>
            <person name="Delaux P.M."/>
            <person name="Dal Grande F."/>
            <person name="Keller J."/>
        </authorList>
    </citation>
    <scope>NUCLEOTIDE SEQUENCE [LARGE SCALE GENOMIC DNA]</scope>
    <source>
        <strain evidence="8 9">SAG 216-7</strain>
    </source>
</reference>
<evidence type="ECO:0000256" key="3">
    <source>
        <dbReference type="ARBA" id="ARBA00022741"/>
    </source>
</evidence>
<keyword evidence="4 5" id="KW-0342">GTP-binding</keyword>
<gene>
    <name evidence="8" type="ORF">WJX75_004296</name>
</gene>
<dbReference type="InterPro" id="IPR027417">
    <property type="entry name" value="P-loop_NTPase"/>
</dbReference>
<dbReference type="Proteomes" id="UP001491310">
    <property type="component" value="Unassembled WGS sequence"/>
</dbReference>
<organism evidence="8 9">
    <name type="scientific">Coccomyxa subellipsoidea</name>
    <dbReference type="NCBI Taxonomy" id="248742"/>
    <lineage>
        <taxon>Eukaryota</taxon>
        <taxon>Viridiplantae</taxon>
        <taxon>Chlorophyta</taxon>
        <taxon>core chlorophytes</taxon>
        <taxon>Trebouxiophyceae</taxon>
        <taxon>Trebouxiophyceae incertae sedis</taxon>
        <taxon>Coccomyxaceae</taxon>
        <taxon>Coccomyxa</taxon>
    </lineage>
</organism>
<dbReference type="PANTHER" id="PTHR42714:SF2">
    <property type="entry name" value="TRNA MODIFICATION GTPASE GTPBP3, MITOCHONDRIAL"/>
    <property type="match status" value="1"/>
</dbReference>
<dbReference type="InterPro" id="IPR006073">
    <property type="entry name" value="GTP-bd"/>
</dbReference>
<protein>
    <recommendedName>
        <fullName evidence="7">TrmE-type G domain-containing protein</fullName>
    </recommendedName>
</protein>
<dbReference type="EMBL" id="JALJOT010000001">
    <property type="protein sequence ID" value="KAK9918470.1"/>
    <property type="molecule type" value="Genomic_DNA"/>
</dbReference>
<name>A0ABR2Z3C3_9CHLO</name>
<dbReference type="Pfam" id="PF01926">
    <property type="entry name" value="MMR_HSR1"/>
    <property type="match status" value="1"/>
</dbReference>
<feature type="domain" description="TrmE-type G" evidence="7">
    <location>
        <begin position="241"/>
        <end position="474"/>
    </location>
</feature>
<evidence type="ECO:0000256" key="1">
    <source>
        <dbReference type="ARBA" id="ARBA00011043"/>
    </source>
</evidence>
<dbReference type="InterPro" id="IPR005225">
    <property type="entry name" value="Small_GTP-bd"/>
</dbReference>
<dbReference type="PANTHER" id="PTHR42714">
    <property type="entry name" value="TRNA MODIFICATION GTPASE GTPBP3"/>
    <property type="match status" value="1"/>
</dbReference>
<dbReference type="Gene3D" id="3.30.1360.120">
    <property type="entry name" value="Probable tRNA modification gtpase trme, domain 1"/>
    <property type="match status" value="1"/>
</dbReference>
<evidence type="ECO:0000313" key="9">
    <source>
        <dbReference type="Proteomes" id="UP001491310"/>
    </source>
</evidence>
<comment type="caution">
    <text evidence="8">The sequence shown here is derived from an EMBL/GenBank/DDBJ whole genome shotgun (WGS) entry which is preliminary data.</text>
</comment>
<dbReference type="CDD" id="cd04164">
    <property type="entry name" value="trmE"/>
    <property type="match status" value="1"/>
</dbReference>
<dbReference type="HAMAP" id="MF_00379">
    <property type="entry name" value="GTPase_MnmE"/>
    <property type="match status" value="1"/>
</dbReference>
<dbReference type="InterPro" id="IPR027368">
    <property type="entry name" value="MnmE_dom2"/>
</dbReference>
<dbReference type="CDD" id="cd14858">
    <property type="entry name" value="TrmE_N"/>
    <property type="match status" value="1"/>
</dbReference>
<dbReference type="Pfam" id="PF10396">
    <property type="entry name" value="TrmE_N"/>
    <property type="match status" value="1"/>
</dbReference>
<evidence type="ECO:0000313" key="8">
    <source>
        <dbReference type="EMBL" id="KAK9918470.1"/>
    </source>
</evidence>
<dbReference type="Pfam" id="PF12631">
    <property type="entry name" value="MnmE_helical"/>
    <property type="match status" value="1"/>
</dbReference>
<dbReference type="InterPro" id="IPR031168">
    <property type="entry name" value="G_TrmE"/>
</dbReference>
<dbReference type="InterPro" id="IPR004520">
    <property type="entry name" value="GTPase_MnmE"/>
</dbReference>
<dbReference type="PROSITE" id="PS51709">
    <property type="entry name" value="G_TRME"/>
    <property type="match status" value="1"/>
</dbReference>
<feature type="compositionally biased region" description="Polar residues" evidence="6">
    <location>
        <begin position="361"/>
        <end position="374"/>
    </location>
</feature>
<keyword evidence="2 5" id="KW-0819">tRNA processing</keyword>
<dbReference type="InterPro" id="IPR027266">
    <property type="entry name" value="TrmE/GcvT-like"/>
</dbReference>
<evidence type="ECO:0000256" key="6">
    <source>
        <dbReference type="SAM" id="MobiDB-lite"/>
    </source>
</evidence>
<feature type="region of interest" description="Disordered" evidence="6">
    <location>
        <begin position="358"/>
        <end position="388"/>
    </location>
</feature>
<feature type="region of interest" description="Disordered" evidence="6">
    <location>
        <begin position="1"/>
        <end position="23"/>
    </location>
</feature>
<dbReference type="Gene3D" id="1.20.120.430">
    <property type="entry name" value="tRNA modification GTPase MnmE domain 2"/>
    <property type="match status" value="2"/>
</dbReference>
<keyword evidence="9" id="KW-1185">Reference proteome</keyword>
<dbReference type="NCBIfam" id="TIGR00450">
    <property type="entry name" value="mnmE_trmE_thdF"/>
    <property type="match status" value="1"/>
</dbReference>
<evidence type="ECO:0000256" key="5">
    <source>
        <dbReference type="RuleBase" id="RU003313"/>
    </source>
</evidence>
<accession>A0ABR2Z3C3</accession>
<dbReference type="Gene3D" id="3.40.50.300">
    <property type="entry name" value="P-loop containing nucleotide triphosphate hydrolases"/>
    <property type="match status" value="2"/>
</dbReference>
<evidence type="ECO:0000256" key="2">
    <source>
        <dbReference type="ARBA" id="ARBA00022694"/>
    </source>
</evidence>
<sequence length="553" mass="57179">MVASLLGEANRGADSAPSTSSEGDTIAAIVTGPQGAVSIVRLSGPEALQIAQHTFQPSGKKRTPGWQPHSHRVYHGMLRDTEGRAIDEVLLLAMLAPRSYTREDVVELHTHGGSVCASRALQACLAAGARRARPGEFTLRAFLNGRLDLSQAEAVAALVNARTAAAADSALAGMSGGLGAAVAAMRCDALNLLAELEARIDFDEDLPPMDALGLGQSLAELREKVTSALATAQRGRLLSTGLQVALLGRPNVGKSSLLNALSGSQRAIVTDIPGTTRDIVEAGTVMEGVPVSLLDTAGVREAGDLVERLGVQRSRAAAQAADIVLMIFDATEGWTGEDGIVFGGLWSVDAATEDKLHANAPGTSASASTSQPHSDNAGASDRQSDGAGVRMVSLEEEKQRGLAHRAREPSSNVSRPVPPLILVANKVDIAGDAASAQQSLPDEVRGACSEVVSTSAASGAGLDDLRAAVVNAAGLPSLNTGGRGWAVNERQAEALLRAREALERAAQSMADGLPIDFWTIDVKDALLALGEVTGAEAGEEVLDRVFSTFCIGK</sequence>
<dbReference type="SUPFAM" id="SSF116878">
    <property type="entry name" value="TrmE connector domain"/>
    <property type="match status" value="1"/>
</dbReference>
<evidence type="ECO:0000259" key="7">
    <source>
        <dbReference type="PROSITE" id="PS51709"/>
    </source>
</evidence>
<dbReference type="NCBIfam" id="TIGR00231">
    <property type="entry name" value="small_GTP"/>
    <property type="match status" value="1"/>
</dbReference>
<dbReference type="InterPro" id="IPR025867">
    <property type="entry name" value="MnmE_helical"/>
</dbReference>
<proteinExistence type="inferred from homology"/>
<dbReference type="InterPro" id="IPR018948">
    <property type="entry name" value="GTP-bd_TrmE_N"/>
</dbReference>
<evidence type="ECO:0000256" key="4">
    <source>
        <dbReference type="ARBA" id="ARBA00023134"/>
    </source>
</evidence>
<dbReference type="SUPFAM" id="SSF52540">
    <property type="entry name" value="P-loop containing nucleoside triphosphate hydrolases"/>
    <property type="match status" value="1"/>
</dbReference>